<keyword evidence="4" id="KW-0436">Ligase</keyword>
<dbReference type="GO" id="GO:0015940">
    <property type="term" value="P:pantothenate biosynthetic process"/>
    <property type="evidence" value="ECO:0007669"/>
    <property type="project" value="UniProtKB-UniPathway"/>
</dbReference>
<evidence type="ECO:0000256" key="7">
    <source>
        <dbReference type="ARBA" id="ARBA00022840"/>
    </source>
</evidence>
<dbReference type="HAMAP" id="MF_00158">
    <property type="entry name" value="PanC"/>
    <property type="match status" value="1"/>
</dbReference>
<evidence type="ECO:0000256" key="1">
    <source>
        <dbReference type="ARBA" id="ARBA00004990"/>
    </source>
</evidence>
<dbReference type="Gene3D" id="3.30.1300.10">
    <property type="entry name" value="Pantoate-beta-alanine ligase, C-terminal domain"/>
    <property type="match status" value="1"/>
</dbReference>
<dbReference type="GO" id="GO:0004592">
    <property type="term" value="F:pantoate-beta-alanine ligase activity"/>
    <property type="evidence" value="ECO:0007669"/>
    <property type="project" value="UniProtKB-EC"/>
</dbReference>
<evidence type="ECO:0000256" key="2">
    <source>
        <dbReference type="ARBA" id="ARBA00009256"/>
    </source>
</evidence>
<evidence type="ECO:0000256" key="5">
    <source>
        <dbReference type="ARBA" id="ARBA00022655"/>
    </source>
</evidence>
<gene>
    <name evidence="9" type="ORF">UFOPK3444_00088</name>
</gene>
<comment type="catalytic activity">
    <reaction evidence="8">
        <text>(R)-pantoate + beta-alanine + ATP = (R)-pantothenate + AMP + diphosphate + H(+)</text>
        <dbReference type="Rhea" id="RHEA:10912"/>
        <dbReference type="ChEBI" id="CHEBI:15378"/>
        <dbReference type="ChEBI" id="CHEBI:15980"/>
        <dbReference type="ChEBI" id="CHEBI:29032"/>
        <dbReference type="ChEBI" id="CHEBI:30616"/>
        <dbReference type="ChEBI" id="CHEBI:33019"/>
        <dbReference type="ChEBI" id="CHEBI:57966"/>
        <dbReference type="ChEBI" id="CHEBI:456215"/>
        <dbReference type="EC" id="6.3.2.1"/>
    </reaction>
</comment>
<evidence type="ECO:0000313" key="9">
    <source>
        <dbReference type="EMBL" id="CAB4859385.1"/>
    </source>
</evidence>
<reference evidence="9" key="1">
    <citation type="submission" date="2020-05" db="EMBL/GenBank/DDBJ databases">
        <authorList>
            <person name="Chiriac C."/>
            <person name="Salcher M."/>
            <person name="Ghai R."/>
            <person name="Kavagutti S V."/>
        </authorList>
    </citation>
    <scope>NUCLEOTIDE SEQUENCE</scope>
</reference>
<sequence length="314" mass="33276">MITCRSNSELRTALEALSSAGSMKESSTKTKVGFIPTMGSLHEGHLSLISQAVADSSITVASIFVNPTQFGPGEDFDAYPRNQRRDLRLLQGTGVDIAFLPSVQDIYPAACSTPILAAPSLSSCLCGDTRPGSHFDGVATVVDRLFRIVAPSTAWFGEKDWQQLQVIREMASTLHPALEIKSGLTVREPDGLAMSSRNAYLTPTQRFQARAVPVAMQAVRQLTPTLGISAALEAGRSVLLDAGLACEYLEVRSAETLTSYPHGASATPQSLDGLRLFVAARVGDVRLIDNAALTYAHLTETAPAAGSSQSALAA</sequence>
<dbReference type="GO" id="GO:0005829">
    <property type="term" value="C:cytosol"/>
    <property type="evidence" value="ECO:0007669"/>
    <property type="project" value="TreeGrafter"/>
</dbReference>
<keyword evidence="6" id="KW-0547">Nucleotide-binding</keyword>
<dbReference type="NCBIfam" id="TIGR00018">
    <property type="entry name" value="panC"/>
    <property type="match status" value="1"/>
</dbReference>
<dbReference type="AlphaFoldDB" id="A0A6J7CR02"/>
<name>A0A6J7CR02_9ZZZZ</name>
<evidence type="ECO:0000256" key="6">
    <source>
        <dbReference type="ARBA" id="ARBA00022741"/>
    </source>
</evidence>
<dbReference type="UniPathway" id="UPA00028">
    <property type="reaction ID" value="UER00005"/>
</dbReference>
<dbReference type="GO" id="GO:0005524">
    <property type="term" value="F:ATP binding"/>
    <property type="evidence" value="ECO:0007669"/>
    <property type="project" value="UniProtKB-KW"/>
</dbReference>
<dbReference type="InterPro" id="IPR014729">
    <property type="entry name" value="Rossmann-like_a/b/a_fold"/>
</dbReference>
<dbReference type="Pfam" id="PF02569">
    <property type="entry name" value="Pantoate_ligase"/>
    <property type="match status" value="1"/>
</dbReference>
<evidence type="ECO:0000256" key="8">
    <source>
        <dbReference type="ARBA" id="ARBA00048258"/>
    </source>
</evidence>
<evidence type="ECO:0000256" key="3">
    <source>
        <dbReference type="ARBA" id="ARBA00012219"/>
    </source>
</evidence>
<dbReference type="Gene3D" id="3.40.50.620">
    <property type="entry name" value="HUPs"/>
    <property type="match status" value="1"/>
</dbReference>
<keyword evidence="5" id="KW-0566">Pantothenate biosynthesis</keyword>
<comment type="pathway">
    <text evidence="1">Cofactor biosynthesis; (R)-pantothenate biosynthesis; (R)-pantothenate from (R)-pantoate and beta-alanine: step 1/1.</text>
</comment>
<proteinExistence type="inferred from homology"/>
<comment type="similarity">
    <text evidence="2">Belongs to the pantothenate synthetase family.</text>
</comment>
<evidence type="ECO:0000256" key="4">
    <source>
        <dbReference type="ARBA" id="ARBA00022598"/>
    </source>
</evidence>
<protein>
    <recommendedName>
        <fullName evidence="3">pantoate--beta-alanine ligase (AMP-forming)</fullName>
        <ecNumber evidence="3">6.3.2.1</ecNumber>
    </recommendedName>
</protein>
<dbReference type="CDD" id="cd00560">
    <property type="entry name" value="PanC"/>
    <property type="match status" value="1"/>
</dbReference>
<dbReference type="InterPro" id="IPR003721">
    <property type="entry name" value="Pantoate_ligase"/>
</dbReference>
<accession>A0A6J7CR02</accession>
<dbReference type="PANTHER" id="PTHR21299:SF1">
    <property type="entry name" value="PANTOATE--BETA-ALANINE LIGASE"/>
    <property type="match status" value="1"/>
</dbReference>
<organism evidence="9">
    <name type="scientific">freshwater metagenome</name>
    <dbReference type="NCBI Taxonomy" id="449393"/>
    <lineage>
        <taxon>unclassified sequences</taxon>
        <taxon>metagenomes</taxon>
        <taxon>ecological metagenomes</taxon>
    </lineage>
</organism>
<dbReference type="InterPro" id="IPR042176">
    <property type="entry name" value="Pantoate_ligase_C"/>
</dbReference>
<dbReference type="SUPFAM" id="SSF52374">
    <property type="entry name" value="Nucleotidylyl transferase"/>
    <property type="match status" value="1"/>
</dbReference>
<dbReference type="EC" id="6.3.2.1" evidence="3"/>
<keyword evidence="7" id="KW-0067">ATP-binding</keyword>
<dbReference type="PANTHER" id="PTHR21299">
    <property type="entry name" value="CYTIDYLATE KINASE/PANTOATE-BETA-ALANINE LIGASE"/>
    <property type="match status" value="1"/>
</dbReference>
<dbReference type="EMBL" id="CAFBLU010000001">
    <property type="protein sequence ID" value="CAB4859385.1"/>
    <property type="molecule type" value="Genomic_DNA"/>
</dbReference>